<proteinExistence type="predicted"/>
<dbReference type="Proteomes" id="UP001139384">
    <property type="component" value="Unassembled WGS sequence"/>
</dbReference>
<name>A0A9X1TKM2_STRM4</name>
<feature type="transmembrane region" description="Helical" evidence="2">
    <location>
        <begin position="40"/>
        <end position="60"/>
    </location>
</feature>
<dbReference type="RefSeq" id="WP_234764078.1">
    <property type="nucleotide sequence ID" value="NZ_JAKEIP010000075.1"/>
</dbReference>
<evidence type="ECO:0000313" key="3">
    <source>
        <dbReference type="EMBL" id="MCF1595751.1"/>
    </source>
</evidence>
<comment type="caution">
    <text evidence="3">The sequence shown here is derived from an EMBL/GenBank/DDBJ whole genome shotgun (WGS) entry which is preliminary data.</text>
</comment>
<dbReference type="EMBL" id="JAKEIP010000075">
    <property type="protein sequence ID" value="MCF1595751.1"/>
    <property type="molecule type" value="Genomic_DNA"/>
</dbReference>
<keyword evidence="4" id="KW-1185">Reference proteome</keyword>
<dbReference type="AlphaFoldDB" id="A0A9X1TKM2"/>
<evidence type="ECO:0000313" key="4">
    <source>
        <dbReference type="Proteomes" id="UP001139384"/>
    </source>
</evidence>
<organism evidence="3 4">
    <name type="scientific">Streptomyces muensis</name>
    <dbReference type="NCBI Taxonomy" id="1077944"/>
    <lineage>
        <taxon>Bacteria</taxon>
        <taxon>Bacillati</taxon>
        <taxon>Actinomycetota</taxon>
        <taxon>Actinomycetes</taxon>
        <taxon>Kitasatosporales</taxon>
        <taxon>Streptomycetaceae</taxon>
        <taxon>Streptomyces</taxon>
    </lineage>
</organism>
<feature type="region of interest" description="Disordered" evidence="1">
    <location>
        <begin position="65"/>
        <end position="87"/>
    </location>
</feature>
<evidence type="ECO:0000256" key="2">
    <source>
        <dbReference type="SAM" id="Phobius"/>
    </source>
</evidence>
<feature type="compositionally biased region" description="Polar residues" evidence="1">
    <location>
        <begin position="75"/>
        <end position="87"/>
    </location>
</feature>
<keyword evidence="2" id="KW-0472">Membrane</keyword>
<reference evidence="3" key="1">
    <citation type="submission" date="2022-01" db="EMBL/GenBank/DDBJ databases">
        <title>Draft Genome Sequences of Seven Type Strains of the Genus Streptomyces.</title>
        <authorList>
            <person name="Aziz S."/>
            <person name="Coretto E."/>
            <person name="Chronakova A."/>
            <person name="Sproer C."/>
            <person name="Huber K."/>
            <person name="Nouioui I."/>
            <person name="Gross H."/>
        </authorList>
    </citation>
    <scope>NUCLEOTIDE SEQUENCE</scope>
    <source>
        <strain evidence="3">DSM 103493</strain>
    </source>
</reference>
<accession>A0A9X1TKM2</accession>
<feature type="transmembrane region" description="Helical" evidence="2">
    <location>
        <begin position="6"/>
        <end position="24"/>
    </location>
</feature>
<keyword evidence="2" id="KW-0812">Transmembrane</keyword>
<evidence type="ECO:0000256" key="1">
    <source>
        <dbReference type="SAM" id="MobiDB-lite"/>
    </source>
</evidence>
<keyword evidence="2" id="KW-1133">Transmembrane helix</keyword>
<sequence length="87" mass="8694">MTVQISSEAVMLLVIGGVVGLAVYKHTTRTHTGASTRGDLVGAIGAAVGVMTVLALLFSLGDAGETLQRPGPASGPTTMTSAETRAP</sequence>
<protein>
    <submittedName>
        <fullName evidence="3">Uncharacterized protein</fullName>
    </submittedName>
</protein>
<gene>
    <name evidence="3" type="ORF">L0P92_19525</name>
</gene>